<gene>
    <name evidence="1" type="ORF">ElP_28980</name>
</gene>
<protein>
    <submittedName>
        <fullName evidence="1">Uncharacterized protein</fullName>
    </submittedName>
</protein>
<keyword evidence="2" id="KW-1185">Reference proteome</keyword>
<dbReference type="EMBL" id="CP036426">
    <property type="protein sequence ID" value="QDV35001.1"/>
    <property type="molecule type" value="Genomic_DNA"/>
</dbReference>
<accession>A0A518H2C2</accession>
<dbReference type="KEGG" id="tpla:ElP_28980"/>
<dbReference type="Proteomes" id="UP000317835">
    <property type="component" value="Chromosome"/>
</dbReference>
<dbReference type="OrthoDB" id="291214at2"/>
<proteinExistence type="predicted"/>
<organism evidence="1 2">
    <name type="scientific">Tautonia plasticadhaerens</name>
    <dbReference type="NCBI Taxonomy" id="2527974"/>
    <lineage>
        <taxon>Bacteria</taxon>
        <taxon>Pseudomonadati</taxon>
        <taxon>Planctomycetota</taxon>
        <taxon>Planctomycetia</taxon>
        <taxon>Isosphaerales</taxon>
        <taxon>Isosphaeraceae</taxon>
        <taxon>Tautonia</taxon>
    </lineage>
</organism>
<sequence>MLVNINQPTSPEIHNLSIRLARECRYVVQGCLREEEWSLCDQEFYRVIRSGLEELARKEKP</sequence>
<evidence type="ECO:0000313" key="1">
    <source>
        <dbReference type="EMBL" id="QDV35001.1"/>
    </source>
</evidence>
<reference evidence="1 2" key="1">
    <citation type="submission" date="2019-02" db="EMBL/GenBank/DDBJ databases">
        <title>Deep-cultivation of Planctomycetes and their phenomic and genomic characterization uncovers novel biology.</title>
        <authorList>
            <person name="Wiegand S."/>
            <person name="Jogler M."/>
            <person name="Boedeker C."/>
            <person name="Pinto D."/>
            <person name="Vollmers J."/>
            <person name="Rivas-Marin E."/>
            <person name="Kohn T."/>
            <person name="Peeters S.H."/>
            <person name="Heuer A."/>
            <person name="Rast P."/>
            <person name="Oberbeckmann S."/>
            <person name="Bunk B."/>
            <person name="Jeske O."/>
            <person name="Meyerdierks A."/>
            <person name="Storesund J.E."/>
            <person name="Kallscheuer N."/>
            <person name="Luecker S."/>
            <person name="Lage O.M."/>
            <person name="Pohl T."/>
            <person name="Merkel B.J."/>
            <person name="Hornburger P."/>
            <person name="Mueller R.-W."/>
            <person name="Bruemmer F."/>
            <person name="Labrenz M."/>
            <person name="Spormann A.M."/>
            <person name="Op den Camp H."/>
            <person name="Overmann J."/>
            <person name="Amann R."/>
            <person name="Jetten M.S.M."/>
            <person name="Mascher T."/>
            <person name="Medema M.H."/>
            <person name="Devos D.P."/>
            <person name="Kaster A.-K."/>
            <person name="Ovreas L."/>
            <person name="Rohde M."/>
            <person name="Galperin M.Y."/>
            <person name="Jogler C."/>
        </authorList>
    </citation>
    <scope>NUCLEOTIDE SEQUENCE [LARGE SCALE GENOMIC DNA]</scope>
    <source>
        <strain evidence="1 2">ElP</strain>
    </source>
</reference>
<name>A0A518H2C2_9BACT</name>
<evidence type="ECO:0000313" key="2">
    <source>
        <dbReference type="Proteomes" id="UP000317835"/>
    </source>
</evidence>
<dbReference type="AlphaFoldDB" id="A0A518H2C2"/>
<dbReference type="RefSeq" id="WP_145270293.1">
    <property type="nucleotide sequence ID" value="NZ_CP036426.1"/>
</dbReference>